<dbReference type="SUPFAM" id="SSF143422">
    <property type="entry name" value="Transposase IS200-like"/>
    <property type="match status" value="1"/>
</dbReference>
<feature type="domain" description="Transposase IS200-like" evidence="1">
    <location>
        <begin position="2"/>
        <end position="33"/>
    </location>
</feature>
<dbReference type="GO" id="GO:0004803">
    <property type="term" value="F:transposase activity"/>
    <property type="evidence" value="ECO:0007669"/>
    <property type="project" value="InterPro"/>
</dbReference>
<dbReference type="InterPro" id="IPR002686">
    <property type="entry name" value="Transposase_17"/>
</dbReference>
<sequence>MLWGGKFWTSGFYLNTVGQYGNETIIKKYVKGQGKTYKQIYRGQLKLFEDFA</sequence>
<dbReference type="Pfam" id="PF01797">
    <property type="entry name" value="Y1_Tnp"/>
    <property type="match status" value="1"/>
</dbReference>
<evidence type="ECO:0000313" key="2">
    <source>
        <dbReference type="EMBL" id="GAG23375.1"/>
    </source>
</evidence>
<reference evidence="2" key="1">
    <citation type="journal article" date="2014" name="Front. Microbiol.">
        <title>High frequency of phylogenetically diverse reductive dehalogenase-homologous genes in deep subseafloor sedimentary metagenomes.</title>
        <authorList>
            <person name="Kawai M."/>
            <person name="Futagami T."/>
            <person name="Toyoda A."/>
            <person name="Takaki Y."/>
            <person name="Nishi S."/>
            <person name="Hori S."/>
            <person name="Arai W."/>
            <person name="Tsubouchi T."/>
            <person name="Morono Y."/>
            <person name="Uchiyama I."/>
            <person name="Ito T."/>
            <person name="Fujiyama A."/>
            <person name="Inagaki F."/>
            <person name="Takami H."/>
        </authorList>
    </citation>
    <scope>NUCLEOTIDE SEQUENCE</scope>
    <source>
        <strain evidence="2">Expedition CK06-06</strain>
    </source>
</reference>
<gene>
    <name evidence="2" type="ORF">S01H1_49576</name>
</gene>
<proteinExistence type="predicted"/>
<dbReference type="EMBL" id="BARS01031900">
    <property type="protein sequence ID" value="GAG23375.1"/>
    <property type="molecule type" value="Genomic_DNA"/>
</dbReference>
<protein>
    <recommendedName>
        <fullName evidence="1">Transposase IS200-like domain-containing protein</fullName>
    </recommendedName>
</protein>
<comment type="caution">
    <text evidence="2">The sequence shown here is derived from an EMBL/GenBank/DDBJ whole genome shotgun (WGS) entry which is preliminary data.</text>
</comment>
<evidence type="ECO:0000259" key="1">
    <source>
        <dbReference type="Pfam" id="PF01797"/>
    </source>
</evidence>
<name>X0VYG4_9ZZZZ</name>
<organism evidence="2">
    <name type="scientific">marine sediment metagenome</name>
    <dbReference type="NCBI Taxonomy" id="412755"/>
    <lineage>
        <taxon>unclassified sequences</taxon>
        <taxon>metagenomes</taxon>
        <taxon>ecological metagenomes</taxon>
    </lineage>
</organism>
<dbReference type="InterPro" id="IPR036515">
    <property type="entry name" value="Transposase_17_sf"/>
</dbReference>
<dbReference type="AlphaFoldDB" id="X0VYG4"/>
<dbReference type="Gene3D" id="3.30.70.1290">
    <property type="entry name" value="Transposase IS200-like"/>
    <property type="match status" value="1"/>
</dbReference>
<dbReference type="GO" id="GO:0006313">
    <property type="term" value="P:DNA transposition"/>
    <property type="evidence" value="ECO:0007669"/>
    <property type="project" value="InterPro"/>
</dbReference>
<dbReference type="GO" id="GO:0003677">
    <property type="term" value="F:DNA binding"/>
    <property type="evidence" value="ECO:0007669"/>
    <property type="project" value="InterPro"/>
</dbReference>
<accession>X0VYG4</accession>